<dbReference type="Pfam" id="PF04375">
    <property type="entry name" value="HemX"/>
    <property type="match status" value="1"/>
</dbReference>
<keyword evidence="3" id="KW-0812">Transmembrane</keyword>
<dbReference type="STRING" id="1163617.SCD_n02796"/>
<dbReference type="PANTHER" id="PTHR38043">
    <property type="entry name" value="PROTEIN HEMX"/>
    <property type="match status" value="1"/>
</dbReference>
<feature type="coiled-coil region" evidence="1">
    <location>
        <begin position="78"/>
        <end position="119"/>
    </location>
</feature>
<evidence type="ECO:0000313" key="5">
    <source>
        <dbReference type="Proteomes" id="UP000015559"/>
    </source>
</evidence>
<feature type="region of interest" description="Disordered" evidence="2">
    <location>
        <begin position="1"/>
        <end position="21"/>
    </location>
</feature>
<name>S6AB90_SULDS</name>
<keyword evidence="4" id="KW-0808">Transferase</keyword>
<dbReference type="GO" id="GO:0008168">
    <property type="term" value="F:methyltransferase activity"/>
    <property type="evidence" value="ECO:0007669"/>
    <property type="project" value="UniProtKB-KW"/>
</dbReference>
<dbReference type="HOGENOM" id="CLU_036381_0_0_4"/>
<dbReference type="RefSeq" id="WP_009207444.1">
    <property type="nucleotide sequence ID" value="NC_022357.1"/>
</dbReference>
<accession>S6AB90</accession>
<feature type="compositionally biased region" description="Basic and acidic residues" evidence="2">
    <location>
        <begin position="1"/>
        <end position="11"/>
    </location>
</feature>
<dbReference type="Proteomes" id="UP000015559">
    <property type="component" value="Chromosome"/>
</dbReference>
<organism evidence="4 5">
    <name type="scientific">Sulfuricella denitrificans (strain DSM 22764 / NBRC 105220 / skB26)</name>
    <dbReference type="NCBI Taxonomy" id="1163617"/>
    <lineage>
        <taxon>Bacteria</taxon>
        <taxon>Pseudomonadati</taxon>
        <taxon>Pseudomonadota</taxon>
        <taxon>Betaproteobacteria</taxon>
        <taxon>Nitrosomonadales</taxon>
        <taxon>Sulfuricellaceae</taxon>
        <taxon>Sulfuricella</taxon>
    </lineage>
</organism>
<keyword evidence="4" id="KW-0489">Methyltransferase</keyword>
<dbReference type="eggNOG" id="COG2959">
    <property type="taxonomic scope" value="Bacteria"/>
</dbReference>
<keyword evidence="3" id="KW-0472">Membrane</keyword>
<dbReference type="KEGG" id="sdr:SCD_n02796"/>
<evidence type="ECO:0000256" key="1">
    <source>
        <dbReference type="SAM" id="Coils"/>
    </source>
</evidence>
<dbReference type="EMBL" id="AP013066">
    <property type="protein sequence ID" value="BAN36595.1"/>
    <property type="molecule type" value="Genomic_DNA"/>
</dbReference>
<evidence type="ECO:0000313" key="4">
    <source>
        <dbReference type="EMBL" id="BAN36595.1"/>
    </source>
</evidence>
<dbReference type="OrthoDB" id="9787650at2"/>
<proteinExistence type="predicted"/>
<reference evidence="4 5" key="1">
    <citation type="journal article" date="2012" name="Appl. Environ. Microbiol.">
        <title>Draft genome sequence of a psychrotolerant sulfur-oxidizing bacterium, Sulfuricella denitrificans skB26, and proteomic insights into cold adaptation.</title>
        <authorList>
            <person name="Watanabe T."/>
            <person name="Kojima H."/>
            <person name="Fukui M."/>
        </authorList>
    </citation>
    <scope>NUCLEOTIDE SEQUENCE [LARGE SCALE GENOMIC DNA]</scope>
    <source>
        <strain evidence="5">skB26</strain>
    </source>
</reference>
<dbReference type="InterPro" id="IPR007470">
    <property type="entry name" value="HemX"/>
</dbReference>
<protein>
    <submittedName>
        <fullName evidence="4">Uroporphyrin-III C-methyltransferase HemX</fullName>
    </submittedName>
</protein>
<dbReference type="AlphaFoldDB" id="S6AB90"/>
<evidence type="ECO:0000256" key="3">
    <source>
        <dbReference type="SAM" id="Phobius"/>
    </source>
</evidence>
<keyword evidence="5" id="KW-1185">Reference proteome</keyword>
<keyword evidence="1" id="KW-0175">Coiled coil</keyword>
<feature type="transmembrane region" description="Helical" evidence="3">
    <location>
        <begin position="28"/>
        <end position="47"/>
    </location>
</feature>
<dbReference type="GO" id="GO:0032259">
    <property type="term" value="P:methylation"/>
    <property type="evidence" value="ECO:0007669"/>
    <property type="project" value="UniProtKB-KW"/>
</dbReference>
<dbReference type="PANTHER" id="PTHR38043:SF1">
    <property type="entry name" value="PROTEIN HEMX"/>
    <property type="match status" value="1"/>
</dbReference>
<evidence type="ECO:0000256" key="2">
    <source>
        <dbReference type="SAM" id="MobiDB-lite"/>
    </source>
</evidence>
<sequence length="353" mass="39411">MSENTQDRQEEMPVPAQTRPAPARVSRFNLGLAVGVVALVLIGWQWLDSRQHGNVLEQNLGRRLAESDSRNKESQIVAARAQEESRQAMVKLGMLEQKLAESQNQQVALESLYQELSRNRDEWVLAEIEQILLIASQQLQLAGNPKAALIALQTADSRLQRLDKPQFIGLRKAIVADIERLQALPAIDVVGHSLRLDSLANMVDDLPLVIGSELPADKVATKAGGDEAPLAKLGREIWLDMKQLVRIQNMENPDAPLLSPPQAYFLRENLRLRFLSARIALLRHDEVTYKADLKAAEAWLRRYFDVKAKPTQTALGILKQLATGPLSIEMPDISTSLNAVRNNKLVRERSGIK</sequence>
<gene>
    <name evidence="4" type="ORF">SCD_n02796</name>
</gene>
<keyword evidence="3" id="KW-1133">Transmembrane helix</keyword>